<dbReference type="HOGENOM" id="CLU_111486_0_0_9"/>
<evidence type="ECO:0000313" key="3">
    <source>
        <dbReference type="Proteomes" id="UP000003136"/>
    </source>
</evidence>
<dbReference type="Proteomes" id="UP000003136">
    <property type="component" value="Unassembled WGS sequence"/>
</dbReference>
<dbReference type="eggNOG" id="ENOG50330VC">
    <property type="taxonomic scope" value="Bacteria"/>
</dbReference>
<keyword evidence="3" id="KW-1185">Reference proteome</keyword>
<evidence type="ECO:0000313" key="2">
    <source>
        <dbReference type="EMBL" id="EEC57928.1"/>
    </source>
</evidence>
<keyword evidence="1" id="KW-0812">Transmembrane</keyword>
<reference evidence="2 3" key="2">
    <citation type="submission" date="2008-11" db="EMBL/GenBank/DDBJ databases">
        <authorList>
            <person name="Fulton L."/>
            <person name="Clifton S."/>
            <person name="Fulton B."/>
            <person name="Xu J."/>
            <person name="Minx P."/>
            <person name="Pepin K.H."/>
            <person name="Johnson M."/>
            <person name="Bhonagiri V."/>
            <person name="Nash W.E."/>
            <person name="Mardis E.R."/>
            <person name="Wilson R.K."/>
        </authorList>
    </citation>
    <scope>NUCLEOTIDE SEQUENCE [LARGE SCALE GENOMIC DNA]</scope>
    <source>
        <strain evidence="2 3">ATCC 43243</strain>
    </source>
</reference>
<feature type="transmembrane region" description="Helical" evidence="1">
    <location>
        <begin position="51"/>
        <end position="69"/>
    </location>
</feature>
<dbReference type="STRING" id="483218.BACPEC_00913"/>
<proteinExistence type="predicted"/>
<sequence>MQSISDPSLKRYTIAGLIFVLITGTLAHFAYEWSGCNRLLGLFFPVSESTWEHMKLVFFPLLLYSLFMTHKLKDSYPCIRCSLMCGIITGTFLIPVIFYTYSGILGRNYMFLDIATFTVSVIAAFAVIYRLTGKCTYNGKCIPLVTVLLTITVAVMFAGFVVFTYAPPQLGIFEKPAETTAGSFKSLFFNYS</sequence>
<organism evidence="2 3">
    <name type="scientific">[Bacteroides] pectinophilus ATCC 43243</name>
    <dbReference type="NCBI Taxonomy" id="483218"/>
    <lineage>
        <taxon>Bacteria</taxon>
        <taxon>Bacillati</taxon>
        <taxon>Bacillota</taxon>
        <taxon>Clostridia</taxon>
        <taxon>Eubacteriales</taxon>
    </lineage>
</organism>
<dbReference type="AlphaFoldDB" id="B7AQF6"/>
<gene>
    <name evidence="2" type="ORF">BACPEC_00913</name>
</gene>
<protein>
    <submittedName>
        <fullName evidence="2">Uncharacterized protein</fullName>
    </submittedName>
</protein>
<feature type="transmembrane region" description="Helical" evidence="1">
    <location>
        <begin position="108"/>
        <end position="129"/>
    </location>
</feature>
<feature type="transmembrane region" description="Helical" evidence="1">
    <location>
        <begin position="81"/>
        <end position="102"/>
    </location>
</feature>
<evidence type="ECO:0000256" key="1">
    <source>
        <dbReference type="SAM" id="Phobius"/>
    </source>
</evidence>
<keyword evidence="1" id="KW-1133">Transmembrane helix</keyword>
<dbReference type="InterPro" id="IPR045407">
    <property type="entry name" value="DUF6512"/>
</dbReference>
<name>B7AQF6_9FIRM</name>
<reference evidence="2 3" key="1">
    <citation type="submission" date="2008-11" db="EMBL/GenBank/DDBJ databases">
        <title>Draft genome sequence of Bacteroides pectinophilus (ATCC 43243).</title>
        <authorList>
            <person name="Sudarsanam P."/>
            <person name="Ley R."/>
            <person name="Guruge J."/>
            <person name="Turnbaugh P.J."/>
            <person name="Mahowald M."/>
            <person name="Liep D."/>
            <person name="Gordon J."/>
        </authorList>
    </citation>
    <scope>NUCLEOTIDE SEQUENCE [LARGE SCALE GENOMIC DNA]</scope>
    <source>
        <strain evidence="2 3">ATCC 43243</strain>
    </source>
</reference>
<comment type="caution">
    <text evidence="2">The sequence shown here is derived from an EMBL/GenBank/DDBJ whole genome shotgun (WGS) entry which is preliminary data.</text>
</comment>
<dbReference type="EMBL" id="ABVQ01000035">
    <property type="protein sequence ID" value="EEC57928.1"/>
    <property type="molecule type" value="Genomic_DNA"/>
</dbReference>
<feature type="transmembrane region" description="Helical" evidence="1">
    <location>
        <begin position="12"/>
        <end position="31"/>
    </location>
</feature>
<dbReference type="Pfam" id="PF20122">
    <property type="entry name" value="DUF6512"/>
    <property type="match status" value="1"/>
</dbReference>
<accession>B7AQF6</accession>
<feature type="transmembrane region" description="Helical" evidence="1">
    <location>
        <begin position="141"/>
        <end position="166"/>
    </location>
</feature>
<keyword evidence="1" id="KW-0472">Membrane</keyword>